<name>A0A0L8AKF3_9BACT</name>
<evidence type="ECO:0000313" key="1">
    <source>
        <dbReference type="EMBL" id="KOF02635.1"/>
    </source>
</evidence>
<dbReference type="PATRIC" id="fig|1566026.4.peg.268"/>
<keyword evidence="2" id="KW-1185">Reference proteome</keyword>
<dbReference type="Proteomes" id="UP000036908">
    <property type="component" value="Unassembled WGS sequence"/>
</dbReference>
<sequence length="163" mass="18780">MKAEKTPKIPMGYEMETFKDLPKDVITHMPFIIFAPNRPVIGGEVYVPMHFLYIFKNLDVFSQDGYENGHVFDEMPPNSTLTFKSNFKEEVGYSVIRTTYYFNVKLGRETLKFKMNISESDKVKYNLANRDNRLPLANGVSMAFTPEFFTEECDVNIPPPPTA</sequence>
<comment type="caution">
    <text evidence="1">The sequence shown here is derived from an EMBL/GenBank/DDBJ whole genome shotgun (WGS) entry which is preliminary data.</text>
</comment>
<organism evidence="1 2">
    <name type="scientific">Roseivirga seohaensis subsp. aquiponti</name>
    <dbReference type="NCBI Taxonomy" id="1566026"/>
    <lineage>
        <taxon>Bacteria</taxon>
        <taxon>Pseudomonadati</taxon>
        <taxon>Bacteroidota</taxon>
        <taxon>Cytophagia</taxon>
        <taxon>Cytophagales</taxon>
        <taxon>Roseivirgaceae</taxon>
        <taxon>Roseivirga</taxon>
    </lineage>
</organism>
<gene>
    <name evidence="1" type="ORF">OB69_09930</name>
</gene>
<proteinExistence type="predicted"/>
<protein>
    <submittedName>
        <fullName evidence="1">Uncharacterized protein</fullName>
    </submittedName>
</protein>
<accession>A0A0L8AKF3</accession>
<dbReference type="OrthoDB" id="981912at2"/>
<dbReference type="AlphaFoldDB" id="A0A0L8AKF3"/>
<evidence type="ECO:0000313" key="2">
    <source>
        <dbReference type="Proteomes" id="UP000036908"/>
    </source>
</evidence>
<reference evidence="2" key="1">
    <citation type="submission" date="2014-11" db="EMBL/GenBank/DDBJ databases">
        <title>Genome sequencing of Roseivirga sp. D-25.</title>
        <authorList>
            <person name="Selvaratnam C."/>
            <person name="Thevarajoo S."/>
            <person name="Goh K.M."/>
            <person name="Eee R."/>
            <person name="Chan K.-G."/>
            <person name="Chong C.S."/>
        </authorList>
    </citation>
    <scope>NUCLEOTIDE SEQUENCE [LARGE SCALE GENOMIC DNA]</scope>
    <source>
        <strain evidence="2">D-25</strain>
    </source>
</reference>
<dbReference type="EMBL" id="JSVA01000010">
    <property type="protein sequence ID" value="KOF02635.1"/>
    <property type="molecule type" value="Genomic_DNA"/>
</dbReference>
<dbReference type="RefSeq" id="WP_053223571.1">
    <property type="nucleotide sequence ID" value="NZ_JSVA01000010.1"/>
</dbReference>